<organism evidence="2 3">
    <name type="scientific">Senna tora</name>
    <dbReference type="NCBI Taxonomy" id="362788"/>
    <lineage>
        <taxon>Eukaryota</taxon>
        <taxon>Viridiplantae</taxon>
        <taxon>Streptophyta</taxon>
        <taxon>Embryophyta</taxon>
        <taxon>Tracheophyta</taxon>
        <taxon>Spermatophyta</taxon>
        <taxon>Magnoliopsida</taxon>
        <taxon>eudicotyledons</taxon>
        <taxon>Gunneridae</taxon>
        <taxon>Pentapetalae</taxon>
        <taxon>rosids</taxon>
        <taxon>fabids</taxon>
        <taxon>Fabales</taxon>
        <taxon>Fabaceae</taxon>
        <taxon>Caesalpinioideae</taxon>
        <taxon>Cassia clade</taxon>
        <taxon>Senna</taxon>
    </lineage>
</organism>
<comment type="caution">
    <text evidence="2">The sequence shown here is derived from an EMBL/GenBank/DDBJ whole genome shotgun (WGS) entry which is preliminary data.</text>
</comment>
<evidence type="ECO:0000313" key="2">
    <source>
        <dbReference type="EMBL" id="KAF7811706.1"/>
    </source>
</evidence>
<reference evidence="2" key="1">
    <citation type="submission" date="2020-09" db="EMBL/GenBank/DDBJ databases">
        <title>Genome-Enabled Discovery of Anthraquinone Biosynthesis in Senna tora.</title>
        <authorList>
            <person name="Kang S.-H."/>
            <person name="Pandey R.P."/>
            <person name="Lee C.-M."/>
            <person name="Sim J.-S."/>
            <person name="Jeong J.-T."/>
            <person name="Choi B.-S."/>
            <person name="Jung M."/>
            <person name="Ginzburg D."/>
            <person name="Zhao K."/>
            <person name="Won S.Y."/>
            <person name="Oh T.-J."/>
            <person name="Yu Y."/>
            <person name="Kim N.-H."/>
            <person name="Lee O.R."/>
            <person name="Lee T.-H."/>
            <person name="Bashyal P."/>
            <person name="Kim T.-S."/>
            <person name="Lee W.-H."/>
            <person name="Kawkins C."/>
            <person name="Kim C.-K."/>
            <person name="Kim J.S."/>
            <person name="Ahn B.O."/>
            <person name="Rhee S.Y."/>
            <person name="Sohng J.K."/>
        </authorList>
    </citation>
    <scope>NUCLEOTIDE SEQUENCE</scope>
    <source>
        <tissue evidence="2">Leaf</tissue>
    </source>
</reference>
<protein>
    <submittedName>
        <fullName evidence="2">Uncharacterized protein</fullName>
    </submittedName>
</protein>
<sequence length="48" mass="5348">MGEGGGGSVFGEGYGRLRFEGGNGLRFWVERRERGVRFWGRLEGGWLG</sequence>
<name>A0A834SXS2_9FABA</name>
<evidence type="ECO:0000313" key="3">
    <source>
        <dbReference type="Proteomes" id="UP000634136"/>
    </source>
</evidence>
<proteinExistence type="predicted"/>
<gene>
    <name evidence="2" type="ORF">G2W53_032682</name>
    <name evidence="1" type="ORF">G2W53_037346</name>
</gene>
<evidence type="ECO:0000313" key="1">
    <source>
        <dbReference type="EMBL" id="KAF7810603.1"/>
    </source>
</evidence>
<keyword evidence="3" id="KW-1185">Reference proteome</keyword>
<accession>A0A834SXS2</accession>
<dbReference type="AlphaFoldDB" id="A0A834SXS2"/>
<dbReference type="EMBL" id="JAAIUW010000010">
    <property type="protein sequence ID" value="KAF7811706.1"/>
    <property type="molecule type" value="Genomic_DNA"/>
</dbReference>
<dbReference type="Proteomes" id="UP000634136">
    <property type="component" value="Unassembled WGS sequence"/>
</dbReference>
<dbReference type="EMBL" id="JAAIUW010000011">
    <property type="protein sequence ID" value="KAF7810603.1"/>
    <property type="molecule type" value="Genomic_DNA"/>
</dbReference>